<evidence type="ECO:0000313" key="1">
    <source>
        <dbReference type="EMBL" id="KAH3723533.1"/>
    </source>
</evidence>
<sequence length="117" mass="12968">MVSSFDRQLRRNGNGQTVSQYAFKKVIETLAMKQCQLNRSGKGNLPNDDINQLWTSKQLGVSTPDTDLRIYGCITPYILVCEAVKSIVICVGVTFPCSLTNMAVNICSSPTNQDAFW</sequence>
<accession>A0A9D4CFD5</accession>
<dbReference type="EMBL" id="JAIWYP010000012">
    <property type="protein sequence ID" value="KAH3723533.1"/>
    <property type="molecule type" value="Genomic_DNA"/>
</dbReference>
<keyword evidence="2" id="KW-1185">Reference proteome</keyword>
<protein>
    <submittedName>
        <fullName evidence="1">Uncharacterized protein</fullName>
    </submittedName>
</protein>
<evidence type="ECO:0000313" key="2">
    <source>
        <dbReference type="Proteomes" id="UP000828390"/>
    </source>
</evidence>
<organism evidence="1 2">
    <name type="scientific">Dreissena polymorpha</name>
    <name type="common">Zebra mussel</name>
    <name type="synonym">Mytilus polymorpha</name>
    <dbReference type="NCBI Taxonomy" id="45954"/>
    <lineage>
        <taxon>Eukaryota</taxon>
        <taxon>Metazoa</taxon>
        <taxon>Spiralia</taxon>
        <taxon>Lophotrochozoa</taxon>
        <taxon>Mollusca</taxon>
        <taxon>Bivalvia</taxon>
        <taxon>Autobranchia</taxon>
        <taxon>Heteroconchia</taxon>
        <taxon>Euheterodonta</taxon>
        <taxon>Imparidentia</taxon>
        <taxon>Neoheterodontei</taxon>
        <taxon>Myida</taxon>
        <taxon>Dreissenoidea</taxon>
        <taxon>Dreissenidae</taxon>
        <taxon>Dreissena</taxon>
    </lineage>
</organism>
<dbReference type="Proteomes" id="UP000828390">
    <property type="component" value="Unassembled WGS sequence"/>
</dbReference>
<reference evidence="1" key="1">
    <citation type="journal article" date="2019" name="bioRxiv">
        <title>The Genome of the Zebra Mussel, Dreissena polymorpha: A Resource for Invasive Species Research.</title>
        <authorList>
            <person name="McCartney M.A."/>
            <person name="Auch B."/>
            <person name="Kono T."/>
            <person name="Mallez S."/>
            <person name="Zhang Y."/>
            <person name="Obille A."/>
            <person name="Becker A."/>
            <person name="Abrahante J.E."/>
            <person name="Garbe J."/>
            <person name="Badalamenti J.P."/>
            <person name="Herman A."/>
            <person name="Mangelson H."/>
            <person name="Liachko I."/>
            <person name="Sullivan S."/>
            <person name="Sone E.D."/>
            <person name="Koren S."/>
            <person name="Silverstein K.A.T."/>
            <person name="Beckman K.B."/>
            <person name="Gohl D.M."/>
        </authorList>
    </citation>
    <scope>NUCLEOTIDE SEQUENCE</scope>
    <source>
        <strain evidence="1">Duluth1</strain>
        <tissue evidence="1">Whole animal</tissue>
    </source>
</reference>
<name>A0A9D4CFD5_DREPO</name>
<reference evidence="1" key="2">
    <citation type="submission" date="2020-11" db="EMBL/GenBank/DDBJ databases">
        <authorList>
            <person name="McCartney M.A."/>
            <person name="Auch B."/>
            <person name="Kono T."/>
            <person name="Mallez S."/>
            <person name="Becker A."/>
            <person name="Gohl D.M."/>
            <person name="Silverstein K.A.T."/>
            <person name="Koren S."/>
            <person name="Bechman K.B."/>
            <person name="Herman A."/>
            <person name="Abrahante J.E."/>
            <person name="Garbe J."/>
        </authorList>
    </citation>
    <scope>NUCLEOTIDE SEQUENCE</scope>
    <source>
        <strain evidence="1">Duluth1</strain>
        <tissue evidence="1">Whole animal</tissue>
    </source>
</reference>
<gene>
    <name evidence="1" type="ORF">DPMN_049323</name>
</gene>
<comment type="caution">
    <text evidence="1">The sequence shown here is derived from an EMBL/GenBank/DDBJ whole genome shotgun (WGS) entry which is preliminary data.</text>
</comment>
<proteinExistence type="predicted"/>
<dbReference type="AlphaFoldDB" id="A0A9D4CFD5"/>